<evidence type="ECO:0000259" key="13">
    <source>
        <dbReference type="PROSITE" id="PS50234"/>
    </source>
</evidence>
<dbReference type="GO" id="GO:0000439">
    <property type="term" value="C:transcription factor TFIIH core complex"/>
    <property type="evidence" value="ECO:0007669"/>
    <property type="project" value="InterPro"/>
</dbReference>
<keyword evidence="9" id="KW-0234">DNA repair</keyword>
<evidence type="ECO:0000256" key="10">
    <source>
        <dbReference type="ARBA" id="ARBA00023242"/>
    </source>
</evidence>
<dbReference type="InterPro" id="IPR019176">
    <property type="entry name" value="Cytochrome_B561-rel"/>
</dbReference>
<feature type="region of interest" description="Disordered" evidence="11">
    <location>
        <begin position="653"/>
        <end position="672"/>
    </location>
</feature>
<dbReference type="InterPro" id="IPR007198">
    <property type="entry name" value="Ssl1-like"/>
</dbReference>
<dbReference type="CDD" id="cd01453">
    <property type="entry name" value="vWA_transcription_factor_IIH_type"/>
    <property type="match status" value="1"/>
</dbReference>
<proteinExistence type="inferred from homology"/>
<accession>A0A218W7L7</accession>
<gene>
    <name evidence="14" type="ORF">CDL15_Pgr025064</name>
</gene>
<dbReference type="PROSITE" id="PS50234">
    <property type="entry name" value="VWFA"/>
    <property type="match status" value="1"/>
</dbReference>
<dbReference type="GO" id="GO:0006351">
    <property type="term" value="P:DNA-templated transcription"/>
    <property type="evidence" value="ECO:0007669"/>
    <property type="project" value="InterPro"/>
</dbReference>
<comment type="subcellular location">
    <subcellularLocation>
        <location evidence="1">Nucleus</location>
    </subcellularLocation>
</comment>
<feature type="transmembrane region" description="Helical" evidence="12">
    <location>
        <begin position="81"/>
        <end position="103"/>
    </location>
</feature>
<organism evidence="14 15">
    <name type="scientific">Punica granatum</name>
    <name type="common">Pomegranate</name>
    <dbReference type="NCBI Taxonomy" id="22663"/>
    <lineage>
        <taxon>Eukaryota</taxon>
        <taxon>Viridiplantae</taxon>
        <taxon>Streptophyta</taxon>
        <taxon>Embryophyta</taxon>
        <taxon>Tracheophyta</taxon>
        <taxon>Spermatophyta</taxon>
        <taxon>Magnoliopsida</taxon>
        <taxon>eudicotyledons</taxon>
        <taxon>Gunneridae</taxon>
        <taxon>Pentapetalae</taxon>
        <taxon>rosids</taxon>
        <taxon>malvids</taxon>
        <taxon>Myrtales</taxon>
        <taxon>Lythraceae</taxon>
        <taxon>Punica</taxon>
    </lineage>
</organism>
<feature type="region of interest" description="Disordered" evidence="11">
    <location>
        <begin position="167"/>
        <end position="234"/>
    </location>
</feature>
<keyword evidence="4" id="KW-0227">DNA damage</keyword>
<evidence type="ECO:0000256" key="2">
    <source>
        <dbReference type="ARBA" id="ARBA00006092"/>
    </source>
</evidence>
<keyword evidence="12" id="KW-0472">Membrane</keyword>
<keyword evidence="3" id="KW-0479">Metal-binding</keyword>
<keyword evidence="10" id="KW-0539">Nucleus</keyword>
<feature type="domain" description="VWFA" evidence="13">
    <location>
        <begin position="735"/>
        <end position="924"/>
    </location>
</feature>
<sequence>MDGGRRDGASPPAKPGKFTVYQNPALSAALTANSIQPSRSSLLYAFFLCSASTFAFLSFIFREDGSVGLLKLKNLSERTAYLFTSVIKIIGGLVVIGTVIALCKAISLLRGRNDGGKGTKDQPTLSKRQLGLLGLKLKVDQVVSETPKKPPKSKAYSTPTSDVLIPLHQPISSSSHSSRISKDRLSTSGGSKIRTLSTPSKSPGSSSLYLVPGGFSPLPSSQQSLGPDVSTPWSNKRGSYAKEITSEEKLEQFLAEVDERITESAGKLSTPAPTITGFGVASPATIASSANTSGTARSTPLRPVRMSPGSQKFTTPPKKGEGDLPPPMSLEESIVAFEHLGIYPEIELWRDRLRQWFSSVLLKPLLRKIENSHIQVMQTTSKLGLSVTVSQVGSDTPATGTPTVSPMDKTKEWLPAFTLDEESLLQQFRSNLVQALDASMPKLSLNNLQQTPQPNPLVPLMQDCVDAITEHQRLQALLKGELIKGLLPQSSVPADFMVKRIQGLSEGTCVKNYEYLGSGEVYDKVNKKWILQLPTDSHLLLYLFCAFLEHPKWMLHVDPASYSEAQSSKNPLFLGVLPPKERFPEKYVAVISGVPSTLHPGACILVVGRQSPPIFALYWDKKLQLSLQGRTALWDSVLLLCHRIKVGDSMNNGDGKRLNGEAVEEDEDDLDGEGREAWERTYTDERSWESLQEDESGLLCPVDDKILHHAQYRRRLRSLSSTTTASRIQKGLIRYLYIVIDLSKAAAEMDFKPSRMAVVAKHVEAFVREFFDQNPLSQISLVTIKDGVAHCLTDLGGSPESHVKALMGKLESSGDSSLQNALDLVHGYLTQIPSYGHREVLILYSALSTCDPGDIMHTIQKCKNAKIRCSVIGLSAEIFICKHICQETGGLYSIALDESHFKELILEHAPPPPAIAEFAIASLIKMGFPQRAAENVISICVCHKEAKGGGYTCPRCKARVCELPAECRICGLTLVSSPHLARSYHHLFPIMPFEDVAPTQHKLPKTCFGCQQSLLSSGK</sequence>
<name>A0A218W7L7_PUNGR</name>
<evidence type="ECO:0000256" key="1">
    <source>
        <dbReference type="ARBA" id="ARBA00004123"/>
    </source>
</evidence>
<keyword evidence="8" id="KW-0804">Transcription</keyword>
<reference evidence="15" key="1">
    <citation type="journal article" date="2017" name="Plant J.">
        <title>The pomegranate (Punica granatum L.) genome and the genomics of punicalagin biosynthesis.</title>
        <authorList>
            <person name="Qin G."/>
            <person name="Xu C."/>
            <person name="Ming R."/>
            <person name="Tang H."/>
            <person name="Guyot R."/>
            <person name="Kramer E.M."/>
            <person name="Hu Y."/>
            <person name="Yi X."/>
            <person name="Qi Y."/>
            <person name="Xu X."/>
            <person name="Gao Z."/>
            <person name="Pan H."/>
            <person name="Jian J."/>
            <person name="Tian Y."/>
            <person name="Yue Z."/>
            <person name="Xu Y."/>
        </authorList>
    </citation>
    <scope>NUCLEOTIDE SEQUENCE [LARGE SCALE GENOMIC DNA]</scope>
    <source>
        <strain evidence="15">cv. Dabenzi</strain>
    </source>
</reference>
<dbReference type="PANTHER" id="PTHR21780:SF0">
    <property type="entry name" value="TRANSMEMBRANE PROTEIN 209"/>
    <property type="match status" value="1"/>
</dbReference>
<evidence type="ECO:0000256" key="8">
    <source>
        <dbReference type="ARBA" id="ARBA00023163"/>
    </source>
</evidence>
<dbReference type="Pfam" id="PF09786">
    <property type="entry name" value="CytochromB561_N"/>
    <property type="match status" value="1"/>
</dbReference>
<dbReference type="GO" id="GO:0006289">
    <property type="term" value="P:nucleotide-excision repair"/>
    <property type="evidence" value="ECO:0007669"/>
    <property type="project" value="InterPro"/>
</dbReference>
<keyword evidence="5" id="KW-0863">Zinc-finger</keyword>
<feature type="compositionally biased region" description="Acidic residues" evidence="11">
    <location>
        <begin position="662"/>
        <end position="671"/>
    </location>
</feature>
<dbReference type="AlphaFoldDB" id="A0A218W7L7"/>
<evidence type="ECO:0000313" key="14">
    <source>
        <dbReference type="EMBL" id="OWM68877.1"/>
    </source>
</evidence>
<dbReference type="GO" id="GO:0008270">
    <property type="term" value="F:zinc ion binding"/>
    <property type="evidence" value="ECO:0007669"/>
    <property type="project" value="UniProtKB-KW"/>
</dbReference>
<dbReference type="InterPro" id="IPR002035">
    <property type="entry name" value="VWF_A"/>
</dbReference>
<evidence type="ECO:0000256" key="11">
    <source>
        <dbReference type="SAM" id="MobiDB-lite"/>
    </source>
</evidence>
<dbReference type="Proteomes" id="UP000197138">
    <property type="component" value="Unassembled WGS sequence"/>
</dbReference>
<evidence type="ECO:0000256" key="3">
    <source>
        <dbReference type="ARBA" id="ARBA00022723"/>
    </source>
</evidence>
<evidence type="ECO:0000256" key="12">
    <source>
        <dbReference type="SAM" id="Phobius"/>
    </source>
</evidence>
<dbReference type="FunFam" id="3.40.50.410:FF:000015">
    <property type="entry name" value="General transcription factor IIH subunit 2"/>
    <property type="match status" value="1"/>
</dbReference>
<evidence type="ECO:0000313" key="15">
    <source>
        <dbReference type="Proteomes" id="UP000197138"/>
    </source>
</evidence>
<dbReference type="SUPFAM" id="SSF53300">
    <property type="entry name" value="vWA-like"/>
    <property type="match status" value="1"/>
</dbReference>
<dbReference type="SMART" id="SM00327">
    <property type="entry name" value="VWA"/>
    <property type="match status" value="1"/>
</dbReference>
<feature type="region of interest" description="Disordered" evidence="11">
    <location>
        <begin position="288"/>
        <end position="327"/>
    </location>
</feature>
<comment type="caution">
    <text evidence="14">The sequence shown here is derived from an EMBL/GenBank/DDBJ whole genome shotgun (WGS) entry which is preliminary data.</text>
</comment>
<dbReference type="NCBIfam" id="TIGR00622">
    <property type="entry name" value="ssl1"/>
    <property type="match status" value="1"/>
</dbReference>
<keyword evidence="12" id="KW-0812">Transmembrane</keyword>
<evidence type="ECO:0000256" key="6">
    <source>
        <dbReference type="ARBA" id="ARBA00022833"/>
    </source>
</evidence>
<comment type="similarity">
    <text evidence="2">Belongs to the GTF2H2 family.</text>
</comment>
<feature type="transmembrane region" description="Helical" evidence="12">
    <location>
        <begin position="42"/>
        <end position="61"/>
    </location>
</feature>
<keyword evidence="12" id="KW-1133">Transmembrane helix</keyword>
<dbReference type="PANTHER" id="PTHR21780">
    <property type="entry name" value="TRANSMEMBRANE PROTEIN 209"/>
    <property type="match status" value="1"/>
</dbReference>
<protein>
    <recommendedName>
        <fullName evidence="13">VWFA domain-containing protein</fullName>
    </recommendedName>
</protein>
<dbReference type="Pfam" id="PF04056">
    <property type="entry name" value="Ssl1"/>
    <property type="match status" value="1"/>
</dbReference>
<dbReference type="GO" id="GO:0016020">
    <property type="term" value="C:membrane"/>
    <property type="evidence" value="ECO:0007669"/>
    <property type="project" value="TreeGrafter"/>
</dbReference>
<dbReference type="EMBL" id="MTKT01004939">
    <property type="protein sequence ID" value="OWM68877.1"/>
    <property type="molecule type" value="Genomic_DNA"/>
</dbReference>
<evidence type="ECO:0000256" key="4">
    <source>
        <dbReference type="ARBA" id="ARBA00022763"/>
    </source>
</evidence>
<dbReference type="InterPro" id="IPR012170">
    <property type="entry name" value="TFIIH_SSL1/p44"/>
</dbReference>
<keyword evidence="6" id="KW-0862">Zinc</keyword>
<feature type="compositionally biased region" description="Low complexity" evidence="11">
    <location>
        <begin position="195"/>
        <end position="227"/>
    </location>
</feature>
<feature type="compositionally biased region" description="Polar residues" evidence="11">
    <location>
        <begin position="288"/>
        <end position="298"/>
    </location>
</feature>
<evidence type="ECO:0000256" key="5">
    <source>
        <dbReference type="ARBA" id="ARBA00022771"/>
    </source>
</evidence>
<evidence type="ECO:0000256" key="9">
    <source>
        <dbReference type="ARBA" id="ARBA00023204"/>
    </source>
</evidence>
<keyword evidence="7" id="KW-0805">Transcription regulation</keyword>
<evidence type="ECO:0000256" key="7">
    <source>
        <dbReference type="ARBA" id="ARBA00023015"/>
    </source>
</evidence>
<dbReference type="Gene3D" id="3.40.50.410">
    <property type="entry name" value="von Willebrand factor, type A domain"/>
    <property type="match status" value="1"/>
</dbReference>
<dbReference type="InterPro" id="IPR036465">
    <property type="entry name" value="vWFA_dom_sf"/>
</dbReference>